<dbReference type="EMBL" id="CP159534">
    <property type="protein sequence ID" value="XCJ71745.1"/>
    <property type="molecule type" value="Genomic_DNA"/>
</dbReference>
<dbReference type="InterPro" id="IPR055371">
    <property type="entry name" value="SpaA_PFL_dom_4"/>
</dbReference>
<feature type="compositionally biased region" description="Pro residues" evidence="1">
    <location>
        <begin position="727"/>
        <end position="748"/>
    </location>
</feature>
<evidence type="ECO:0000256" key="1">
    <source>
        <dbReference type="SAM" id="MobiDB-lite"/>
    </source>
</evidence>
<feature type="region of interest" description="Disordered" evidence="1">
    <location>
        <begin position="722"/>
        <end position="775"/>
    </location>
</feature>
<accession>A0AAU8IUI7</accession>
<proteinExistence type="predicted"/>
<feature type="chain" id="PRO_5043661352" description="SpaA-like prealbumin fold domain-containing protein" evidence="3">
    <location>
        <begin position="38"/>
        <end position="806"/>
    </location>
</feature>
<feature type="signal peptide" evidence="3">
    <location>
        <begin position="1"/>
        <end position="37"/>
    </location>
</feature>
<feature type="region of interest" description="Disordered" evidence="1">
    <location>
        <begin position="520"/>
        <end position="540"/>
    </location>
</feature>
<keyword evidence="3" id="KW-0732">Signal</keyword>
<protein>
    <recommendedName>
        <fullName evidence="4">SpaA-like prealbumin fold domain-containing protein</fullName>
    </recommendedName>
</protein>
<reference evidence="5" key="1">
    <citation type="submission" date="2024-06" db="EMBL/GenBank/DDBJ databases">
        <title>Streptomyces sp. strain HUAS MG91 genome sequences.</title>
        <authorList>
            <person name="Mo P."/>
        </authorList>
    </citation>
    <scope>NUCLEOTIDE SEQUENCE</scope>
    <source>
        <strain evidence="5">HUAS MG91</strain>
    </source>
</reference>
<keyword evidence="2" id="KW-1133">Transmembrane helix</keyword>
<keyword evidence="2" id="KW-0472">Membrane</keyword>
<sequence length="806" mass="82608">MRGATRSVIMRWAGPALGALMALACVLAGLGQSGARAAAAAAAQNPLSVTFVARKCPQYTDVMANKARNNVQESLRDLGPDSNYASGEAVSAAKEAAGTPLPPCEPLPGWTFSTGTGFTGKTSASLNLSTVTGPVRQNITTRASTPELDAQGNDTGRTLDGAVTVSLNSQEIAAGSGLVVQGGTKSQPLNGLQEQYGFAALRCAQDSVNGDNVEYVSFPSGTRHVFCYYYAITPPPDAGTIKVIKKVGPDSAGESDFRFDGNVSYADTNGDGTNDFVLHSSAQKQDEITFVRGAGGAPWTFKEVVPADSGWNPPTRPSCTAVASDGGEGTSAVRTDSVGATSVELAAGDTVTCTYTNTRASGKALLEKESVGGTGTFDIDLGTPPGSPPVAVAPVTTHREGVPVTVAEAPAGAVPGTYTIDEAVPADDGTGTWDLAGLNCNGTDVPISKGAPTQNAPNGTWHAEYDLASVDDARCLLTNKFTPGGAIDIEKVTEGGTGTFAYDVTAHPLARLRDGTTYRSTATTDTEGVPAAAHPEDGTGPAADELTVNDSTHYTVQEYLPPPTADGHWELTDADCGTAGSGVDTARGTVQVRLTADDPRPTCRFTNRFVKVGTLDVTKRTSGDTSLRPGAAHLTLSCADGTEDALDVAPGDTSGALTRHRFGSSTTCRLEETATGAADDAEVDTSAVLTVAGEEPRRITLGESFPVRTDETASVVVTNTFRAATPPTSPPPTSPPPTSQPPTSPAPTPSVTSGIPTPPVTPSPGPSHPGHHLADTGTSTTALWLAFAASLAVALGTLLVTAVRRR</sequence>
<feature type="domain" description="SpaA-like prealbumin fold" evidence="4">
    <location>
        <begin position="366"/>
        <end position="480"/>
    </location>
</feature>
<gene>
    <name evidence="5" type="ORF">ABII15_18010</name>
</gene>
<dbReference type="PROSITE" id="PS51257">
    <property type="entry name" value="PROKAR_LIPOPROTEIN"/>
    <property type="match status" value="1"/>
</dbReference>
<evidence type="ECO:0000256" key="2">
    <source>
        <dbReference type="SAM" id="Phobius"/>
    </source>
</evidence>
<keyword evidence="2" id="KW-0812">Transmembrane</keyword>
<dbReference type="Pfam" id="PF24514">
    <property type="entry name" value="SpaA_4"/>
    <property type="match status" value="3"/>
</dbReference>
<feature type="domain" description="SpaA-like prealbumin fold" evidence="4">
    <location>
        <begin position="256"/>
        <end position="359"/>
    </location>
</feature>
<feature type="transmembrane region" description="Helical" evidence="2">
    <location>
        <begin position="782"/>
        <end position="803"/>
    </location>
</feature>
<dbReference type="KEGG" id="stac:ABII15_18010"/>
<evidence type="ECO:0000256" key="3">
    <source>
        <dbReference type="SAM" id="SignalP"/>
    </source>
</evidence>
<name>A0AAU8IUI7_9ACTN</name>
<organism evidence="5">
    <name type="scientific">Streptomyces tabacisoli</name>
    <dbReference type="NCBI Taxonomy" id="3156398"/>
    <lineage>
        <taxon>Bacteria</taxon>
        <taxon>Bacillati</taxon>
        <taxon>Actinomycetota</taxon>
        <taxon>Actinomycetes</taxon>
        <taxon>Kitasatosporales</taxon>
        <taxon>Streptomycetaceae</taxon>
        <taxon>Streptomyces</taxon>
    </lineage>
</organism>
<feature type="domain" description="SpaA-like prealbumin fold" evidence="4">
    <location>
        <begin position="488"/>
        <end position="608"/>
    </location>
</feature>
<feature type="compositionally biased region" description="Pro residues" evidence="1">
    <location>
        <begin position="756"/>
        <end position="767"/>
    </location>
</feature>
<dbReference type="AlphaFoldDB" id="A0AAU8IUI7"/>
<evidence type="ECO:0000259" key="4">
    <source>
        <dbReference type="Pfam" id="PF24514"/>
    </source>
</evidence>
<evidence type="ECO:0000313" key="5">
    <source>
        <dbReference type="EMBL" id="XCJ71745.1"/>
    </source>
</evidence>
<dbReference type="RefSeq" id="WP_353943346.1">
    <property type="nucleotide sequence ID" value="NZ_CP159534.1"/>
</dbReference>